<dbReference type="Gene3D" id="3.30.160.60">
    <property type="entry name" value="Classic Zinc Finger"/>
    <property type="match status" value="6"/>
</dbReference>
<dbReference type="GO" id="GO:0005634">
    <property type="term" value="C:nucleus"/>
    <property type="evidence" value="ECO:0007669"/>
    <property type="project" value="TreeGrafter"/>
</dbReference>
<evidence type="ECO:0000259" key="7">
    <source>
        <dbReference type="PROSITE" id="PS50157"/>
    </source>
</evidence>
<feature type="domain" description="C2H2-type" evidence="7">
    <location>
        <begin position="130"/>
        <end position="159"/>
    </location>
</feature>
<dbReference type="InterPro" id="IPR051061">
    <property type="entry name" value="Zinc_finger_trans_reg"/>
</dbReference>
<proteinExistence type="predicted"/>
<feature type="region of interest" description="Disordered" evidence="6">
    <location>
        <begin position="294"/>
        <end position="323"/>
    </location>
</feature>
<keyword evidence="2" id="KW-0677">Repeat</keyword>
<feature type="domain" description="C2H2-type" evidence="7">
    <location>
        <begin position="249"/>
        <end position="278"/>
    </location>
</feature>
<dbReference type="PROSITE" id="PS50157">
    <property type="entry name" value="ZINC_FINGER_C2H2_2"/>
    <property type="match status" value="6"/>
</dbReference>
<dbReference type="EMBL" id="OZ034835">
    <property type="protein sequence ID" value="CAL1677301.1"/>
    <property type="molecule type" value="Genomic_DNA"/>
</dbReference>
<feature type="compositionally biased region" description="Basic residues" evidence="6">
    <location>
        <begin position="294"/>
        <end position="304"/>
    </location>
</feature>
<organism evidence="8 9">
    <name type="scientific">Lasius platythorax</name>
    <dbReference type="NCBI Taxonomy" id="488582"/>
    <lineage>
        <taxon>Eukaryota</taxon>
        <taxon>Metazoa</taxon>
        <taxon>Ecdysozoa</taxon>
        <taxon>Arthropoda</taxon>
        <taxon>Hexapoda</taxon>
        <taxon>Insecta</taxon>
        <taxon>Pterygota</taxon>
        <taxon>Neoptera</taxon>
        <taxon>Endopterygota</taxon>
        <taxon>Hymenoptera</taxon>
        <taxon>Apocrita</taxon>
        <taxon>Aculeata</taxon>
        <taxon>Formicoidea</taxon>
        <taxon>Formicidae</taxon>
        <taxon>Formicinae</taxon>
        <taxon>Lasius</taxon>
        <taxon>Lasius</taxon>
    </lineage>
</organism>
<dbReference type="PROSITE" id="PS00028">
    <property type="entry name" value="ZINC_FINGER_C2H2_1"/>
    <property type="match status" value="6"/>
</dbReference>
<name>A0AAV2NB04_9HYME</name>
<evidence type="ECO:0000256" key="3">
    <source>
        <dbReference type="ARBA" id="ARBA00022771"/>
    </source>
</evidence>
<dbReference type="InterPro" id="IPR036236">
    <property type="entry name" value="Znf_C2H2_sf"/>
</dbReference>
<sequence length="838" mass="94033">MATWESDKFREDEDADGIGGNFDNILVTHDLQDCLDDTLDLSSFERVYEQSAVFDYERYSDDDAAINERPIPADDNTTGHIQHTISPDEIYMRIHQEQDDALLEDRATSHETATIESTDADTNQKHINRYNCQYEGCTRTYSTIGNLRTHMKTHKGEYRFKCAEPSCGKAFLTSYSLKIHIRVHTKVKPFECNHKGCEKAFNTLYRLRAHQRLHSGNTFNCEETGCVKFFTTLSDLKKHIRTHTQERPYKCREKGCGKAFTASHHLKTHKRTHTGERPYVCTFENCRRRFTTPHSLKSHIKTHNKTVNNETKRKDNRNDDEEQKKLTQLELKLVKVSASGTIIPSYAVIPISSDLTQNHENMSYVSAENDSAGQVVPTNVTMDIMSHRKLNVKLGYISTKDAEDSNNRTTEVALLATDIVLDNFNEHAVDAFNNNEDYNEFKVFDQMTESNMQHDNLTDIVGHHQHKSASLSEVHSDSIDRQDQSIPINLGQKIMQDGLQNAIAHISEGTDFTSDIKQYKNESTVSDDVFANRSNAGNIVDNGNNVLYSANCITSHIPDIISSSNETHLFENGMDALSFINDATLQSGDSLNAVSNHDLCADTVITNAQSEAVELAIATEEELPSPWIDVTALATAPALRAQSWSELNAFPIAVHSLVDLVGPEPYPLEIDSQLPSMENLRNINTVNTEHTLANTEIVQCQKAADYENKSISNIKNKKDNRNVLQEITADADICKCVDCKCDNLQNCQNCTTSPVTEITKKDTTKIVDDFVSSLQSGCSCSAESGGCDSCCVVICLKTLQQLQKVFSNCCKNTNNTKNMCCREKLLPSLMKCQLARNP</sequence>
<dbReference type="PANTHER" id="PTHR46179:SF25">
    <property type="entry name" value="METAL RESPONSE ELEMENT-BINDING TRANSCRIPTION FACTOR-1, ISOFORM C"/>
    <property type="match status" value="1"/>
</dbReference>
<evidence type="ECO:0000256" key="2">
    <source>
        <dbReference type="ARBA" id="ARBA00022737"/>
    </source>
</evidence>
<accession>A0AAV2NB04</accession>
<evidence type="ECO:0000313" key="9">
    <source>
        <dbReference type="Proteomes" id="UP001497644"/>
    </source>
</evidence>
<gene>
    <name evidence="8" type="ORF">LPLAT_LOCUS3332</name>
</gene>
<keyword evidence="1" id="KW-0479">Metal-binding</keyword>
<dbReference type="Pfam" id="PF00096">
    <property type="entry name" value="zf-C2H2"/>
    <property type="match status" value="5"/>
</dbReference>
<evidence type="ECO:0000313" key="8">
    <source>
        <dbReference type="EMBL" id="CAL1677301.1"/>
    </source>
</evidence>
<dbReference type="InterPro" id="IPR013087">
    <property type="entry name" value="Znf_C2H2_type"/>
</dbReference>
<dbReference type="PANTHER" id="PTHR46179">
    <property type="entry name" value="ZINC FINGER PROTEIN"/>
    <property type="match status" value="1"/>
</dbReference>
<keyword evidence="9" id="KW-1185">Reference proteome</keyword>
<dbReference type="GO" id="GO:0006357">
    <property type="term" value="P:regulation of transcription by RNA polymerase II"/>
    <property type="evidence" value="ECO:0007669"/>
    <property type="project" value="TreeGrafter"/>
</dbReference>
<dbReference type="FunFam" id="3.30.160.60:FF:000072">
    <property type="entry name" value="zinc finger protein 143 isoform X1"/>
    <property type="match status" value="2"/>
</dbReference>
<dbReference type="GO" id="GO:0008270">
    <property type="term" value="F:zinc ion binding"/>
    <property type="evidence" value="ECO:0007669"/>
    <property type="project" value="UniProtKB-KW"/>
</dbReference>
<feature type="domain" description="C2H2-type" evidence="7">
    <location>
        <begin position="219"/>
        <end position="248"/>
    </location>
</feature>
<keyword evidence="4" id="KW-0862">Zinc</keyword>
<dbReference type="SUPFAM" id="SSF57667">
    <property type="entry name" value="beta-beta-alpha zinc fingers"/>
    <property type="match status" value="4"/>
</dbReference>
<evidence type="ECO:0000256" key="4">
    <source>
        <dbReference type="ARBA" id="ARBA00022833"/>
    </source>
</evidence>
<dbReference type="FunFam" id="3.30.160.60:FF:000397">
    <property type="entry name" value="Metal regulatory transcription factor 1"/>
    <property type="match status" value="1"/>
</dbReference>
<reference evidence="8" key="1">
    <citation type="submission" date="2024-04" db="EMBL/GenBank/DDBJ databases">
        <authorList>
            <consortium name="Molecular Ecology Group"/>
        </authorList>
    </citation>
    <scope>NUCLEOTIDE SEQUENCE</scope>
</reference>
<evidence type="ECO:0000256" key="1">
    <source>
        <dbReference type="ARBA" id="ARBA00022723"/>
    </source>
</evidence>
<dbReference type="FunFam" id="3.30.160.60:FF:000125">
    <property type="entry name" value="Putative zinc finger protein 143"/>
    <property type="match status" value="2"/>
</dbReference>
<dbReference type="AlphaFoldDB" id="A0AAV2NB04"/>
<feature type="compositionally biased region" description="Basic and acidic residues" evidence="6">
    <location>
        <begin position="310"/>
        <end position="323"/>
    </location>
</feature>
<keyword evidence="3 5" id="KW-0863">Zinc-finger</keyword>
<feature type="domain" description="C2H2-type" evidence="7">
    <location>
        <begin position="160"/>
        <end position="189"/>
    </location>
</feature>
<feature type="domain" description="C2H2-type" evidence="7">
    <location>
        <begin position="279"/>
        <end position="308"/>
    </location>
</feature>
<protein>
    <recommendedName>
        <fullName evidence="7">C2H2-type domain-containing protein</fullName>
    </recommendedName>
</protein>
<dbReference type="SMART" id="SM00355">
    <property type="entry name" value="ZnF_C2H2"/>
    <property type="match status" value="6"/>
</dbReference>
<evidence type="ECO:0000256" key="6">
    <source>
        <dbReference type="SAM" id="MobiDB-lite"/>
    </source>
</evidence>
<dbReference type="FunFam" id="3.30.160.60:FF:000349">
    <property type="entry name" value="metal regulatory transcription factor 1"/>
    <property type="match status" value="1"/>
</dbReference>
<evidence type="ECO:0000256" key="5">
    <source>
        <dbReference type="PROSITE-ProRule" id="PRU00042"/>
    </source>
</evidence>
<dbReference type="Proteomes" id="UP001497644">
    <property type="component" value="Chromosome 12"/>
</dbReference>
<feature type="domain" description="C2H2-type" evidence="7">
    <location>
        <begin position="190"/>
        <end position="219"/>
    </location>
</feature>